<sequence length="207" mass="24154">MCSATNMAHSSNAAYQDNEEDRLEREHFQKVLRTFRKYKSHGIERVTKCQSDFQRLPQNHQKMLPDFIRHLGSIRTCIEHNYEFILQIVKNTDNMFENREHGINTGFDLIVPLTSIEMDKVQTTLRQFVRDWSEDGQKERDTDYKPIIEEIMKRFPPDKCDVSKISVLVPGAGLGRLAYEIAGKGYICQGNEISLFMLFSSNFILNR</sequence>
<dbReference type="GeneID" id="102802420"/>
<dbReference type="InterPro" id="IPR012901">
    <property type="entry name" value="CARME"/>
</dbReference>
<evidence type="ECO:0000256" key="3">
    <source>
        <dbReference type="ARBA" id="ARBA00022603"/>
    </source>
</evidence>
<proteinExistence type="inferred from homology"/>
<comment type="similarity">
    <text evidence="1">Belongs to the carnosine N-methyltransferase family.</text>
</comment>
<keyword evidence="3" id="KW-0489">Methyltransferase</keyword>
<dbReference type="RefSeq" id="XP_006815219.1">
    <property type="nucleotide sequence ID" value="XM_006815156.1"/>
</dbReference>
<gene>
    <name evidence="8" type="primary">LOC102802420</name>
</gene>
<dbReference type="Proteomes" id="UP000694865">
    <property type="component" value="Unplaced"/>
</dbReference>
<organism evidence="7 8">
    <name type="scientific">Saccoglossus kowalevskii</name>
    <name type="common">Acorn worm</name>
    <dbReference type="NCBI Taxonomy" id="10224"/>
    <lineage>
        <taxon>Eukaryota</taxon>
        <taxon>Metazoa</taxon>
        <taxon>Hemichordata</taxon>
        <taxon>Enteropneusta</taxon>
        <taxon>Harrimaniidae</taxon>
        <taxon>Saccoglossus</taxon>
    </lineage>
</organism>
<dbReference type="InterPro" id="IPR029063">
    <property type="entry name" value="SAM-dependent_MTases_sf"/>
</dbReference>
<keyword evidence="5" id="KW-0949">S-adenosyl-L-methionine</keyword>
<keyword evidence="4" id="KW-0808">Transferase</keyword>
<evidence type="ECO:0000313" key="7">
    <source>
        <dbReference type="Proteomes" id="UP000694865"/>
    </source>
</evidence>
<feature type="compositionally biased region" description="Polar residues" evidence="6">
    <location>
        <begin position="1"/>
        <end position="15"/>
    </location>
</feature>
<dbReference type="PANTHER" id="PTHR12303">
    <property type="entry name" value="CARNOSINE N-METHYLTRANSFERASE"/>
    <property type="match status" value="1"/>
</dbReference>
<evidence type="ECO:0000256" key="2">
    <source>
        <dbReference type="ARBA" id="ARBA00012003"/>
    </source>
</evidence>
<name>A0ABM0M5C8_SACKO</name>
<dbReference type="PANTHER" id="PTHR12303:SF6">
    <property type="entry name" value="CARNOSINE N-METHYLTRANSFERASE"/>
    <property type="match status" value="1"/>
</dbReference>
<evidence type="ECO:0000256" key="1">
    <source>
        <dbReference type="ARBA" id="ARBA00010086"/>
    </source>
</evidence>
<dbReference type="Pfam" id="PF07942">
    <property type="entry name" value="CARME"/>
    <property type="match status" value="1"/>
</dbReference>
<evidence type="ECO:0000313" key="8">
    <source>
        <dbReference type="RefSeq" id="XP_006815219.1"/>
    </source>
</evidence>
<evidence type="ECO:0000256" key="4">
    <source>
        <dbReference type="ARBA" id="ARBA00022679"/>
    </source>
</evidence>
<dbReference type="SMART" id="SM01296">
    <property type="entry name" value="N2227"/>
    <property type="match status" value="1"/>
</dbReference>
<evidence type="ECO:0000256" key="6">
    <source>
        <dbReference type="SAM" id="MobiDB-lite"/>
    </source>
</evidence>
<dbReference type="EC" id="2.1.1.22" evidence="2"/>
<protein>
    <recommendedName>
        <fullName evidence="2">carnosine N-methyltransferase</fullName>
        <ecNumber evidence="2">2.1.1.22</ecNumber>
    </recommendedName>
</protein>
<keyword evidence="7" id="KW-1185">Reference proteome</keyword>
<feature type="region of interest" description="Disordered" evidence="6">
    <location>
        <begin position="1"/>
        <end position="21"/>
    </location>
</feature>
<evidence type="ECO:0000256" key="5">
    <source>
        <dbReference type="ARBA" id="ARBA00022691"/>
    </source>
</evidence>
<dbReference type="SUPFAM" id="SSF53335">
    <property type="entry name" value="S-adenosyl-L-methionine-dependent methyltransferases"/>
    <property type="match status" value="1"/>
</dbReference>
<reference evidence="8" key="1">
    <citation type="submission" date="2025-08" db="UniProtKB">
        <authorList>
            <consortium name="RefSeq"/>
        </authorList>
    </citation>
    <scope>IDENTIFICATION</scope>
    <source>
        <tissue evidence="8">Testes</tissue>
    </source>
</reference>
<accession>A0ABM0M5C8</accession>